<dbReference type="RefSeq" id="YP_010772490.1">
    <property type="nucleotide sequence ID" value="NC_074644.1"/>
</dbReference>
<name>A0AA35CPH5_9CAUD</name>
<sequence>MTEEKNEKRARIEEISPLENDINNLLKDSKFVLIALEEVGIGSDNYPIIRIALKYKSK</sequence>
<evidence type="ECO:0000313" key="2">
    <source>
        <dbReference type="Proteomes" id="UP001162252"/>
    </source>
</evidence>
<dbReference type="EMBL" id="LC711077">
    <property type="protein sequence ID" value="BDI54894.1"/>
    <property type="molecule type" value="Genomic_DNA"/>
</dbReference>
<proteinExistence type="predicted"/>
<organism evidence="1 2">
    <name type="scientific">Lokiarchaeia virus VerdaV1</name>
    <dbReference type="NCBI Taxonomy" id="3070170"/>
    <lineage>
        <taxon>Viruses</taxon>
        <taxon>Duplodnaviria</taxon>
        <taxon>Heunggongvirae</taxon>
        <taxon>Uroviricota</taxon>
        <taxon>Caudoviricetes</taxon>
        <taxon>Verdandiviridae</taxon>
        <taxon>Dolusvirus</taxon>
        <taxon>Dolusvirus shimokitaense</taxon>
    </lineage>
</organism>
<keyword evidence="2" id="KW-1185">Reference proteome</keyword>
<reference evidence="1 2" key="1">
    <citation type="journal article" date="2022" name="Nat. Microbiol.">
        <title>Three families of Asgard archaeal viruses identified in metagenome-assembled genomes.</title>
        <authorList>
            <person name="Medvedeva S."/>
            <person name="Sun J."/>
            <person name="Yutin N."/>
            <person name="Koonin E.V."/>
            <person name="Nunoura T."/>
            <person name="Rinke C."/>
            <person name="Krupovic M."/>
        </authorList>
    </citation>
    <scope>NUCLEOTIDE SEQUENCE [LARGE SCALE GENOMIC DNA]</scope>
    <source>
        <strain evidence="1">VerdaV1</strain>
    </source>
</reference>
<dbReference type="KEGG" id="vg:80402203"/>
<dbReference type="GeneID" id="80402203"/>
<accession>A0AA35CPH5</accession>
<protein>
    <submittedName>
        <fullName evidence="1">Uncharacterized protein</fullName>
    </submittedName>
</protein>
<evidence type="ECO:0000313" key="1">
    <source>
        <dbReference type="EMBL" id="BDI54894.1"/>
    </source>
</evidence>
<dbReference type="Proteomes" id="UP001162252">
    <property type="component" value="Segment"/>
</dbReference>